<evidence type="ECO:0000256" key="1">
    <source>
        <dbReference type="SAM" id="MobiDB-lite"/>
    </source>
</evidence>
<sequence length="69" mass="7150">MRATIFSLLLVTLISSAFHITMAQLGGRADAGDSSDLVIDKRAPPPNDRAPDELCQLAQTVGTPAPGCG</sequence>
<name>A0A1X2H9C0_SYNRA</name>
<accession>A0A1X2H9C0</accession>
<feature type="chain" id="PRO_5013118026" evidence="2">
    <location>
        <begin position="24"/>
        <end position="69"/>
    </location>
</feature>
<evidence type="ECO:0000256" key="2">
    <source>
        <dbReference type="SAM" id="SignalP"/>
    </source>
</evidence>
<dbReference type="EMBL" id="MCGN01000006">
    <property type="protein sequence ID" value="ORY95266.1"/>
    <property type="molecule type" value="Genomic_DNA"/>
</dbReference>
<dbReference type="AlphaFoldDB" id="A0A1X2H9C0"/>
<proteinExistence type="predicted"/>
<dbReference type="InParanoid" id="A0A1X2H9C0"/>
<gene>
    <name evidence="3" type="ORF">BCR43DRAFT_492712</name>
</gene>
<evidence type="ECO:0000313" key="4">
    <source>
        <dbReference type="Proteomes" id="UP000242180"/>
    </source>
</evidence>
<keyword evidence="2" id="KW-0732">Signal</keyword>
<feature type="region of interest" description="Disordered" evidence="1">
    <location>
        <begin position="28"/>
        <end position="52"/>
    </location>
</feature>
<protein>
    <submittedName>
        <fullName evidence="3">Uncharacterized protein</fullName>
    </submittedName>
</protein>
<organism evidence="3 4">
    <name type="scientific">Syncephalastrum racemosum</name>
    <name type="common">Filamentous fungus</name>
    <dbReference type="NCBI Taxonomy" id="13706"/>
    <lineage>
        <taxon>Eukaryota</taxon>
        <taxon>Fungi</taxon>
        <taxon>Fungi incertae sedis</taxon>
        <taxon>Mucoromycota</taxon>
        <taxon>Mucoromycotina</taxon>
        <taxon>Mucoromycetes</taxon>
        <taxon>Mucorales</taxon>
        <taxon>Syncephalastraceae</taxon>
        <taxon>Syncephalastrum</taxon>
    </lineage>
</organism>
<keyword evidence="4" id="KW-1185">Reference proteome</keyword>
<reference evidence="3 4" key="1">
    <citation type="submission" date="2016-07" db="EMBL/GenBank/DDBJ databases">
        <title>Pervasive Adenine N6-methylation of Active Genes in Fungi.</title>
        <authorList>
            <consortium name="DOE Joint Genome Institute"/>
            <person name="Mondo S.J."/>
            <person name="Dannebaum R.O."/>
            <person name="Kuo R.C."/>
            <person name="Labutti K."/>
            <person name="Haridas S."/>
            <person name="Kuo A."/>
            <person name="Salamov A."/>
            <person name="Ahrendt S.R."/>
            <person name="Lipzen A."/>
            <person name="Sullivan W."/>
            <person name="Andreopoulos W.B."/>
            <person name="Clum A."/>
            <person name="Lindquist E."/>
            <person name="Daum C."/>
            <person name="Ramamoorthy G.K."/>
            <person name="Gryganskyi A."/>
            <person name="Culley D."/>
            <person name="Magnuson J.K."/>
            <person name="James T.Y."/>
            <person name="O'Malley M.A."/>
            <person name="Stajich J.E."/>
            <person name="Spatafora J.W."/>
            <person name="Visel A."/>
            <person name="Grigoriev I.V."/>
        </authorList>
    </citation>
    <scope>NUCLEOTIDE SEQUENCE [LARGE SCALE GENOMIC DNA]</scope>
    <source>
        <strain evidence="3 4">NRRL 2496</strain>
    </source>
</reference>
<feature type="signal peptide" evidence="2">
    <location>
        <begin position="1"/>
        <end position="23"/>
    </location>
</feature>
<evidence type="ECO:0000313" key="3">
    <source>
        <dbReference type="EMBL" id="ORY95266.1"/>
    </source>
</evidence>
<dbReference type="Proteomes" id="UP000242180">
    <property type="component" value="Unassembled WGS sequence"/>
</dbReference>
<comment type="caution">
    <text evidence="3">The sequence shown here is derived from an EMBL/GenBank/DDBJ whole genome shotgun (WGS) entry which is preliminary data.</text>
</comment>